<dbReference type="Proteomes" id="UP001354931">
    <property type="component" value="Unassembled WGS sequence"/>
</dbReference>
<evidence type="ECO:0000256" key="5">
    <source>
        <dbReference type="ARBA" id="ARBA00023136"/>
    </source>
</evidence>
<keyword evidence="4 6" id="KW-1133">Transmembrane helix</keyword>
<evidence type="ECO:0000313" key="8">
    <source>
        <dbReference type="EMBL" id="MEB8339509.1"/>
    </source>
</evidence>
<reference evidence="8 9" key="1">
    <citation type="submission" date="2022-10" db="EMBL/GenBank/DDBJ databases">
        <authorList>
            <person name="Xie J."/>
            <person name="Shen N."/>
        </authorList>
    </citation>
    <scope>NUCLEOTIDE SEQUENCE [LARGE SCALE GENOMIC DNA]</scope>
    <source>
        <strain evidence="8 9">YIM65594</strain>
    </source>
</reference>
<gene>
    <name evidence="8" type="ORF">OKJ99_18625</name>
</gene>
<comment type="subcellular location">
    <subcellularLocation>
        <location evidence="1">Membrane</location>
        <topology evidence="1">Multi-pass membrane protein</topology>
    </subcellularLocation>
</comment>
<dbReference type="EMBL" id="JAOZYC010000122">
    <property type="protein sequence ID" value="MEB8339509.1"/>
    <property type="molecule type" value="Genomic_DNA"/>
</dbReference>
<comment type="similarity">
    <text evidence="2">Belongs to the EamA transporter family.</text>
</comment>
<keyword evidence="3 6" id="KW-0812">Transmembrane</keyword>
<dbReference type="InterPro" id="IPR000620">
    <property type="entry name" value="EamA_dom"/>
</dbReference>
<feature type="transmembrane region" description="Helical" evidence="6">
    <location>
        <begin position="157"/>
        <end position="176"/>
    </location>
</feature>
<organism evidence="8 9">
    <name type="scientific">Streptomyces endophyticus</name>
    <dbReference type="NCBI Taxonomy" id="714166"/>
    <lineage>
        <taxon>Bacteria</taxon>
        <taxon>Bacillati</taxon>
        <taxon>Actinomycetota</taxon>
        <taxon>Actinomycetes</taxon>
        <taxon>Kitasatosporales</taxon>
        <taxon>Streptomycetaceae</taxon>
        <taxon>Streptomyces</taxon>
    </lineage>
</organism>
<evidence type="ECO:0000256" key="4">
    <source>
        <dbReference type="ARBA" id="ARBA00022989"/>
    </source>
</evidence>
<sequence length="294" mass="29316">MNLGPRVGTALLSTALVVLLAGTWLLSGALVAHSDPLLVAAGRTGVCAVVLAGCAALRPAHRAGLRALARTPGSIALVAVLALLGFAAYALGTLTAIERIGTSLTNLVVALLPCLSLALGALLFGQRATLRQTAGAALATTAAAGYALGTGGGRPDALGLGLALAGTLAFAGYGFVYRGRLGDVPPAVSLPALLGVATVFLVPFALTAPRATPGQWAGIALLGGVVYAPAYLVQHRLILRCGPVFTAAVQLAVPFLVRLGDWTLGNRGAPSPAELALLCAALAGIALVTMPSRT</sequence>
<feature type="transmembrane region" description="Helical" evidence="6">
    <location>
        <begin position="133"/>
        <end position="151"/>
    </location>
</feature>
<feature type="transmembrane region" description="Helical" evidence="6">
    <location>
        <begin position="188"/>
        <end position="208"/>
    </location>
</feature>
<dbReference type="RefSeq" id="WP_326017699.1">
    <property type="nucleotide sequence ID" value="NZ_JAOZYC010000122.1"/>
</dbReference>
<dbReference type="InterPro" id="IPR050638">
    <property type="entry name" value="AA-Vitamin_Transporters"/>
</dbReference>
<feature type="transmembrane region" description="Helical" evidence="6">
    <location>
        <begin position="103"/>
        <end position="124"/>
    </location>
</feature>
<feature type="transmembrane region" description="Helical" evidence="6">
    <location>
        <begin position="269"/>
        <end position="290"/>
    </location>
</feature>
<protein>
    <submittedName>
        <fullName evidence="8">DMT family transporter</fullName>
    </submittedName>
</protein>
<proteinExistence type="inferred from homology"/>
<keyword evidence="5 6" id="KW-0472">Membrane</keyword>
<comment type="caution">
    <text evidence="8">The sequence shown here is derived from an EMBL/GenBank/DDBJ whole genome shotgun (WGS) entry which is preliminary data.</text>
</comment>
<evidence type="ECO:0000259" key="7">
    <source>
        <dbReference type="Pfam" id="PF00892"/>
    </source>
</evidence>
<dbReference type="PANTHER" id="PTHR32322">
    <property type="entry name" value="INNER MEMBRANE TRANSPORTER"/>
    <property type="match status" value="1"/>
</dbReference>
<dbReference type="SUPFAM" id="SSF103481">
    <property type="entry name" value="Multidrug resistance efflux transporter EmrE"/>
    <property type="match status" value="2"/>
</dbReference>
<dbReference type="PANTHER" id="PTHR32322:SF2">
    <property type="entry name" value="EAMA DOMAIN-CONTAINING PROTEIN"/>
    <property type="match status" value="1"/>
</dbReference>
<evidence type="ECO:0000256" key="3">
    <source>
        <dbReference type="ARBA" id="ARBA00022692"/>
    </source>
</evidence>
<evidence type="ECO:0000256" key="2">
    <source>
        <dbReference type="ARBA" id="ARBA00007362"/>
    </source>
</evidence>
<name>A0ABU6F682_9ACTN</name>
<evidence type="ECO:0000313" key="9">
    <source>
        <dbReference type="Proteomes" id="UP001354931"/>
    </source>
</evidence>
<feature type="transmembrane region" description="Helical" evidence="6">
    <location>
        <begin position="77"/>
        <end position="97"/>
    </location>
</feature>
<feature type="transmembrane region" description="Helical" evidence="6">
    <location>
        <begin position="237"/>
        <end position="257"/>
    </location>
</feature>
<dbReference type="InterPro" id="IPR037185">
    <property type="entry name" value="EmrE-like"/>
</dbReference>
<accession>A0ABU6F682</accession>
<feature type="transmembrane region" description="Helical" evidence="6">
    <location>
        <begin position="38"/>
        <end position="57"/>
    </location>
</feature>
<evidence type="ECO:0000256" key="1">
    <source>
        <dbReference type="ARBA" id="ARBA00004141"/>
    </source>
</evidence>
<feature type="domain" description="EamA" evidence="7">
    <location>
        <begin position="11"/>
        <end position="144"/>
    </location>
</feature>
<dbReference type="Pfam" id="PF00892">
    <property type="entry name" value="EamA"/>
    <property type="match status" value="1"/>
</dbReference>
<feature type="transmembrane region" description="Helical" evidence="6">
    <location>
        <begin position="214"/>
        <end position="232"/>
    </location>
</feature>
<evidence type="ECO:0000256" key="6">
    <source>
        <dbReference type="SAM" id="Phobius"/>
    </source>
</evidence>
<keyword evidence="9" id="KW-1185">Reference proteome</keyword>